<dbReference type="AlphaFoldDB" id="A0A098S1C3"/>
<feature type="domain" description="SWIM-type" evidence="2">
    <location>
        <begin position="47"/>
        <end position="85"/>
    </location>
</feature>
<dbReference type="PROSITE" id="PS50966">
    <property type="entry name" value="ZF_SWIM"/>
    <property type="match status" value="1"/>
</dbReference>
<keyword evidence="4" id="KW-1185">Reference proteome</keyword>
<sequence>MNFLLRKLENEVPESALLEGEALLEDGAVEGLHEVEKQLWIAQSEGFEVEVQLSGQKVSAGTCECGTFKKSGICGHLTGTLLQVRQRQQQQKEKREQKKKATDTPRRLTTGVVLDQVNPAELIGFVREYARTNRNFAIALKARFASSVSNLNSKEKYLQLLDTTINAVRKSDRQITLRGAQRLSKVLDELHQQMEQHLDAGNLVELADIALSIIEKISPVLSKIQQQREHVRARVVGAFDYLLELVERSPAPQLLRRLWADCQREYPKRTYQSNQLDRYFFKLMLKTAQESSQLEALLGTLEERASQEEETNGAGADYILLQIAVLEQLNRVEKARKLIEAHLTSPDILEFAIKQAQRQNNRPREKALAQIGLRLDLPENYKDQLEALLLQLAEAEADLNSIKTYALLQFFRKLDLQLYKKAREATPKTERPALFENTLAQLRQRPYSAELRDTLAGLLLAEEQWAILMAYTEEVQSLDLLSEVDETLLSRFPERVKQLYRQLLHEYARHYVGPKTARRIALALLHLQSLNAQKFVSELAQELREQYPERHTLTAELSAFEE</sequence>
<dbReference type="OrthoDB" id="9760715at2"/>
<evidence type="ECO:0000259" key="2">
    <source>
        <dbReference type="PROSITE" id="PS50966"/>
    </source>
</evidence>
<evidence type="ECO:0000313" key="4">
    <source>
        <dbReference type="Proteomes" id="UP000029736"/>
    </source>
</evidence>
<comment type="caution">
    <text evidence="3">The sequence shown here is derived from an EMBL/GenBank/DDBJ whole genome shotgun (WGS) entry which is preliminary data.</text>
</comment>
<dbReference type="STRING" id="1524460.IX84_23910"/>
<keyword evidence="1" id="KW-0479">Metal-binding</keyword>
<dbReference type="EMBL" id="JPOS01000082">
    <property type="protein sequence ID" value="KGE86174.1"/>
    <property type="molecule type" value="Genomic_DNA"/>
</dbReference>
<keyword evidence="1" id="KW-0862">Zinc</keyword>
<evidence type="ECO:0000313" key="3">
    <source>
        <dbReference type="EMBL" id="KGE86174.1"/>
    </source>
</evidence>
<dbReference type="InterPro" id="IPR007527">
    <property type="entry name" value="Znf_SWIM"/>
</dbReference>
<evidence type="ECO:0000256" key="1">
    <source>
        <dbReference type="PROSITE-ProRule" id="PRU00325"/>
    </source>
</evidence>
<protein>
    <recommendedName>
        <fullName evidence="2">SWIM-type domain-containing protein</fullName>
    </recommendedName>
</protein>
<gene>
    <name evidence="3" type="ORF">IX84_23910</name>
</gene>
<name>A0A098S1C3_9BACT</name>
<proteinExistence type="predicted"/>
<organism evidence="3 4">
    <name type="scientific">Phaeodactylibacter xiamenensis</name>
    <dbReference type="NCBI Taxonomy" id="1524460"/>
    <lineage>
        <taxon>Bacteria</taxon>
        <taxon>Pseudomonadati</taxon>
        <taxon>Bacteroidota</taxon>
        <taxon>Saprospiria</taxon>
        <taxon>Saprospirales</taxon>
        <taxon>Haliscomenobacteraceae</taxon>
        <taxon>Phaeodactylibacter</taxon>
    </lineage>
</organism>
<accession>A0A098S1C3</accession>
<dbReference type="RefSeq" id="WP_044226276.1">
    <property type="nucleotide sequence ID" value="NZ_JBKAGJ010000002.1"/>
</dbReference>
<dbReference type="Proteomes" id="UP000029736">
    <property type="component" value="Unassembled WGS sequence"/>
</dbReference>
<reference evidence="3 4" key="1">
    <citation type="journal article" date="2014" name="Int. J. Syst. Evol. Microbiol.">
        <title>Phaeodactylibacter xiamenensis gen. nov., sp. nov., a member of the family Saprospiraceae isolated from the marine alga Phaeodactylum tricornutum.</title>
        <authorList>
            <person name="Chen Z.Jr."/>
            <person name="Lei X."/>
            <person name="Lai Q."/>
            <person name="Li Y."/>
            <person name="Zhang B."/>
            <person name="Zhang J."/>
            <person name="Zhang H."/>
            <person name="Yang L."/>
            <person name="Zheng W."/>
            <person name="Tian Y."/>
            <person name="Yu Z."/>
            <person name="Xu H.Jr."/>
            <person name="Zheng T."/>
        </authorList>
    </citation>
    <scope>NUCLEOTIDE SEQUENCE [LARGE SCALE GENOMIC DNA]</scope>
    <source>
        <strain evidence="3 4">KD52</strain>
    </source>
</reference>
<dbReference type="GO" id="GO:0008270">
    <property type="term" value="F:zinc ion binding"/>
    <property type="evidence" value="ECO:0007669"/>
    <property type="project" value="UniProtKB-KW"/>
</dbReference>
<keyword evidence="1" id="KW-0863">Zinc-finger</keyword>